<dbReference type="InterPro" id="IPR035979">
    <property type="entry name" value="RBD_domain_sf"/>
</dbReference>
<evidence type="ECO:0000259" key="2">
    <source>
        <dbReference type="PROSITE" id="PS50102"/>
    </source>
</evidence>
<feature type="domain" description="RRM" evidence="2">
    <location>
        <begin position="6"/>
        <end position="94"/>
    </location>
</feature>
<protein>
    <recommendedName>
        <fullName evidence="2">RRM domain-containing protein</fullName>
    </recommendedName>
</protein>
<dbReference type="InterPro" id="IPR000504">
    <property type="entry name" value="RRM_dom"/>
</dbReference>
<gene>
    <name evidence="3" type="ORF">EZS28_015322</name>
</gene>
<dbReference type="Proteomes" id="UP000324800">
    <property type="component" value="Unassembled WGS sequence"/>
</dbReference>
<organism evidence="3 4">
    <name type="scientific">Streblomastix strix</name>
    <dbReference type="NCBI Taxonomy" id="222440"/>
    <lineage>
        <taxon>Eukaryota</taxon>
        <taxon>Metamonada</taxon>
        <taxon>Preaxostyla</taxon>
        <taxon>Oxymonadida</taxon>
        <taxon>Streblomastigidae</taxon>
        <taxon>Streblomastix</taxon>
    </lineage>
</organism>
<evidence type="ECO:0000313" key="3">
    <source>
        <dbReference type="EMBL" id="KAA6389147.1"/>
    </source>
</evidence>
<accession>A0A5J4W2L4</accession>
<dbReference type="PANTHER" id="PTHR15241:SF304">
    <property type="entry name" value="RRM DOMAIN-CONTAINING PROTEIN"/>
    <property type="match status" value="1"/>
</dbReference>
<dbReference type="PANTHER" id="PTHR15241">
    <property type="entry name" value="TRANSFORMER-2-RELATED"/>
    <property type="match status" value="1"/>
</dbReference>
<evidence type="ECO:0000313" key="4">
    <source>
        <dbReference type="Proteomes" id="UP000324800"/>
    </source>
</evidence>
<dbReference type="GO" id="GO:0003723">
    <property type="term" value="F:RNA binding"/>
    <property type="evidence" value="ECO:0007669"/>
    <property type="project" value="UniProtKB-UniRule"/>
</dbReference>
<comment type="caution">
    <text evidence="3">The sequence shown here is derived from an EMBL/GenBank/DDBJ whole genome shotgun (WGS) entry which is preliminary data.</text>
</comment>
<keyword evidence="1" id="KW-0694">RNA-binding</keyword>
<dbReference type="AlphaFoldDB" id="A0A5J4W2L4"/>
<dbReference type="InterPro" id="IPR012677">
    <property type="entry name" value="Nucleotide-bd_a/b_plait_sf"/>
</dbReference>
<dbReference type="CDD" id="cd00590">
    <property type="entry name" value="RRM_SF"/>
    <property type="match status" value="1"/>
</dbReference>
<dbReference type="Gene3D" id="3.30.70.330">
    <property type="match status" value="1"/>
</dbReference>
<name>A0A5J4W2L4_9EUKA</name>
<reference evidence="3 4" key="1">
    <citation type="submission" date="2019-03" db="EMBL/GenBank/DDBJ databases">
        <title>Single cell metagenomics reveals metabolic interactions within the superorganism composed of flagellate Streblomastix strix and complex community of Bacteroidetes bacteria on its surface.</title>
        <authorList>
            <person name="Treitli S.C."/>
            <person name="Kolisko M."/>
            <person name="Husnik F."/>
            <person name="Keeling P."/>
            <person name="Hampl V."/>
        </authorList>
    </citation>
    <scope>NUCLEOTIDE SEQUENCE [LARGE SCALE GENOMIC DNA]</scope>
    <source>
        <strain evidence="3">ST1C</strain>
    </source>
</reference>
<dbReference type="EMBL" id="SNRW01003698">
    <property type="protein sequence ID" value="KAA6389147.1"/>
    <property type="molecule type" value="Genomic_DNA"/>
</dbReference>
<dbReference type="PROSITE" id="PS50102">
    <property type="entry name" value="RRM"/>
    <property type="match status" value="1"/>
</dbReference>
<dbReference type="SUPFAM" id="SSF54928">
    <property type="entry name" value="RNA-binding domain, RBD"/>
    <property type="match status" value="1"/>
</dbReference>
<dbReference type="OrthoDB" id="5970at2759"/>
<evidence type="ECO:0000256" key="1">
    <source>
        <dbReference type="PROSITE-ProRule" id="PRU00176"/>
    </source>
</evidence>
<dbReference type="SMART" id="SM00360">
    <property type="entry name" value="RRM"/>
    <property type="match status" value="1"/>
</dbReference>
<proteinExistence type="predicted"/>
<sequence>MGDEGKGIFVGDLDSEVTEEELANLFALYGTVQRATIKKDKYSTNTLGHGFVYFDKAESAQLWIHSQPMKIGPADLNSNNFVSNLPEDTSEEEI</sequence>
<dbReference type="Pfam" id="PF00076">
    <property type="entry name" value="RRM_1"/>
    <property type="match status" value="1"/>
</dbReference>